<sequence length="490" mass="51814">MPQSEPKQSPDLSIRLLSLQTPLFGGTVIQGHVVRDSHIVAASATVRVRLLGRAKAKLVVDRGNNSKSYYRSRFAFWPESAVTAVVHRGPVHVEPGGRAAWSFALPLPIHTDAASVNACGGSSAKEACFLRPGGIRPGPGAGAGASGTEGLGIPEQPLPGSMYLDGRGFSKKWHGFVEYWIEAELVVDGKSSVVKAALPVQVLSPPTPGPPVRDFGLNARDLTGCVSSQRLLPGMEQAELSFKQKTQKFFNSSKVPTFHFAVNVRYPTVIQMGNEANVPFLLHLTPNRNGTAEVIQDTPQTVTVKSLELELRSTSAVICPGTFDPHEASKTRKMNMARVNGQYPAAAEGGIVLPSGPKEEPLDLGAVLGLRVDALGRVLHGASLWRPSLGLTVLPTFVTYCVKMEHILHWEVRLSVAGETWVCEGSQKVLILAPGEGMGGGVAVAEAAAVASSSSAVEEVPAYDGPGEMAPAYEKVTGGKEDGPSAGEKS</sequence>
<evidence type="ECO:0000313" key="3">
    <source>
        <dbReference type="Proteomes" id="UP001327957"/>
    </source>
</evidence>
<organism evidence="2 3">
    <name type="scientific">Colletotrichum tabaci</name>
    <dbReference type="NCBI Taxonomy" id="1209068"/>
    <lineage>
        <taxon>Eukaryota</taxon>
        <taxon>Fungi</taxon>
        <taxon>Dikarya</taxon>
        <taxon>Ascomycota</taxon>
        <taxon>Pezizomycotina</taxon>
        <taxon>Sordariomycetes</taxon>
        <taxon>Hypocreomycetidae</taxon>
        <taxon>Glomerellales</taxon>
        <taxon>Glomerellaceae</taxon>
        <taxon>Colletotrichum</taxon>
        <taxon>Colletotrichum destructivum species complex</taxon>
    </lineage>
</organism>
<name>A0AAV9TMJ1_9PEZI</name>
<comment type="caution">
    <text evidence="2">The sequence shown here is derived from an EMBL/GenBank/DDBJ whole genome shotgun (WGS) entry which is preliminary data.</text>
</comment>
<feature type="region of interest" description="Disordered" evidence="1">
    <location>
        <begin position="460"/>
        <end position="490"/>
    </location>
</feature>
<reference evidence="2 3" key="1">
    <citation type="submission" date="2023-04" db="EMBL/GenBank/DDBJ databases">
        <title>Colletotrichum tabacum stain YC1 causing leaf anthracnose on Nicotiana tabacum(L.) cv.</title>
        <authorList>
            <person name="Ji Z."/>
            <person name="Wang M."/>
            <person name="Zhang J."/>
            <person name="Wang N."/>
            <person name="Zhou Z."/>
        </authorList>
    </citation>
    <scope>NUCLEOTIDE SEQUENCE [LARGE SCALE GENOMIC DNA]</scope>
    <source>
        <strain evidence="2 3">YC1</strain>
    </source>
</reference>
<accession>A0AAV9TMJ1</accession>
<dbReference type="AlphaFoldDB" id="A0AAV9TMJ1"/>
<protein>
    <submittedName>
        <fullName evidence="2">Integral membrane protein</fullName>
    </submittedName>
</protein>
<keyword evidence="3" id="KW-1185">Reference proteome</keyword>
<feature type="compositionally biased region" description="Basic and acidic residues" evidence="1">
    <location>
        <begin position="477"/>
        <end position="490"/>
    </location>
</feature>
<gene>
    <name evidence="2" type="ORF">QIS74_03504</name>
</gene>
<proteinExistence type="predicted"/>
<dbReference type="EMBL" id="JASAOK010000015">
    <property type="protein sequence ID" value="KAK6223560.1"/>
    <property type="molecule type" value="Genomic_DNA"/>
</dbReference>
<dbReference type="Proteomes" id="UP001327957">
    <property type="component" value="Unassembled WGS sequence"/>
</dbReference>
<evidence type="ECO:0000256" key="1">
    <source>
        <dbReference type="SAM" id="MobiDB-lite"/>
    </source>
</evidence>
<evidence type="ECO:0000313" key="2">
    <source>
        <dbReference type="EMBL" id="KAK6223560.1"/>
    </source>
</evidence>